<dbReference type="Pfam" id="PF13470">
    <property type="entry name" value="PIN_3"/>
    <property type="match status" value="1"/>
</dbReference>
<name>A0A7W8Z5B6_9ACTN</name>
<keyword evidence="3" id="KW-0378">Hydrolase</keyword>
<dbReference type="AlphaFoldDB" id="A0A7W8Z5B6"/>
<dbReference type="GO" id="GO:0004518">
    <property type="term" value="F:nuclease activity"/>
    <property type="evidence" value="ECO:0007669"/>
    <property type="project" value="UniProtKB-KW"/>
</dbReference>
<keyword evidence="1" id="KW-0540">Nuclease</keyword>
<dbReference type="Pfam" id="PF26343">
    <property type="entry name" value="VapC50_C"/>
    <property type="match status" value="1"/>
</dbReference>
<evidence type="ECO:0000313" key="7">
    <source>
        <dbReference type="EMBL" id="MBB5627620.1"/>
    </source>
</evidence>
<dbReference type="GO" id="GO:0046872">
    <property type="term" value="F:metal ion binding"/>
    <property type="evidence" value="ECO:0007669"/>
    <property type="project" value="UniProtKB-KW"/>
</dbReference>
<evidence type="ECO:0000256" key="2">
    <source>
        <dbReference type="ARBA" id="ARBA00022723"/>
    </source>
</evidence>
<evidence type="ECO:0000259" key="6">
    <source>
        <dbReference type="Pfam" id="PF26343"/>
    </source>
</evidence>
<evidence type="ECO:0000259" key="5">
    <source>
        <dbReference type="Pfam" id="PF13470"/>
    </source>
</evidence>
<evidence type="ECO:0000256" key="3">
    <source>
        <dbReference type="ARBA" id="ARBA00022801"/>
    </source>
</evidence>
<evidence type="ECO:0000256" key="1">
    <source>
        <dbReference type="ARBA" id="ARBA00022722"/>
    </source>
</evidence>
<feature type="domain" description="VapC50 C-terminal" evidence="6">
    <location>
        <begin position="129"/>
        <end position="183"/>
    </location>
</feature>
<evidence type="ECO:0000256" key="4">
    <source>
        <dbReference type="ARBA" id="ARBA00022842"/>
    </source>
</evidence>
<dbReference type="SUPFAM" id="SSF88723">
    <property type="entry name" value="PIN domain-like"/>
    <property type="match status" value="1"/>
</dbReference>
<reference evidence="7 8" key="1">
    <citation type="submission" date="2020-08" db="EMBL/GenBank/DDBJ databases">
        <title>Sequencing the genomes of 1000 actinobacteria strains.</title>
        <authorList>
            <person name="Klenk H.-P."/>
        </authorList>
    </citation>
    <scope>NUCLEOTIDE SEQUENCE [LARGE SCALE GENOMIC DNA]</scope>
    <source>
        <strain evidence="7 8">DSM 45790</strain>
    </source>
</reference>
<dbReference type="EMBL" id="JACHBR010000001">
    <property type="protein sequence ID" value="MBB5627620.1"/>
    <property type="molecule type" value="Genomic_DNA"/>
</dbReference>
<protein>
    <submittedName>
        <fullName evidence="7">Putative nucleic acid-binding protein</fullName>
    </submittedName>
</protein>
<keyword evidence="8" id="KW-1185">Reference proteome</keyword>
<sequence length="188" mass="21240">MARVFVDTNVLFPFSLMDLMLTLTEDAVHTMVWSDRLLDEWERVIVRERRRTAPVAARISAVIREFFADTRVPEEDYKYLIDWMQGPDPDDRHHMAAAVAGGAETLITWNLADFPASALRPYRLTVTGPDDYLCSLLTQHPAEVMAVLARMSARKRRPPMAVPEIVDALDGAGVSVFAARVRARMALR</sequence>
<proteinExistence type="predicted"/>
<dbReference type="RefSeq" id="WP_184612251.1">
    <property type="nucleotide sequence ID" value="NZ_BOOS01000068.1"/>
</dbReference>
<keyword evidence="4" id="KW-0460">Magnesium</keyword>
<dbReference type="InterPro" id="IPR029060">
    <property type="entry name" value="PIN-like_dom_sf"/>
</dbReference>
<keyword evidence="2" id="KW-0479">Metal-binding</keyword>
<comment type="caution">
    <text evidence="7">The sequence shown here is derived from an EMBL/GenBank/DDBJ whole genome shotgun (WGS) entry which is preliminary data.</text>
</comment>
<accession>A0A7W8Z5B6</accession>
<dbReference type="InterPro" id="IPR058652">
    <property type="entry name" value="VapC50_C"/>
</dbReference>
<gene>
    <name evidence="7" type="ORF">BJ981_003319</name>
</gene>
<dbReference type="InterPro" id="IPR002716">
    <property type="entry name" value="PIN_dom"/>
</dbReference>
<dbReference type="Proteomes" id="UP000588112">
    <property type="component" value="Unassembled WGS sequence"/>
</dbReference>
<feature type="domain" description="PIN" evidence="5">
    <location>
        <begin position="3"/>
        <end position="111"/>
    </location>
</feature>
<evidence type="ECO:0000313" key="8">
    <source>
        <dbReference type="Proteomes" id="UP000588112"/>
    </source>
</evidence>
<dbReference type="GO" id="GO:0016787">
    <property type="term" value="F:hydrolase activity"/>
    <property type="evidence" value="ECO:0007669"/>
    <property type="project" value="UniProtKB-KW"/>
</dbReference>
<organism evidence="7 8">
    <name type="scientific">Sphaerisporangium krabiense</name>
    <dbReference type="NCBI Taxonomy" id="763782"/>
    <lineage>
        <taxon>Bacteria</taxon>
        <taxon>Bacillati</taxon>
        <taxon>Actinomycetota</taxon>
        <taxon>Actinomycetes</taxon>
        <taxon>Streptosporangiales</taxon>
        <taxon>Streptosporangiaceae</taxon>
        <taxon>Sphaerisporangium</taxon>
    </lineage>
</organism>